<dbReference type="Proteomes" id="UP000033945">
    <property type="component" value="Unassembled WGS sequence"/>
</dbReference>
<comment type="catalytic activity">
    <reaction evidence="7 8">
        <text>DNA(n) + a 2'-deoxyribonucleoside 5'-triphosphate = DNA(n+1) + diphosphate</text>
        <dbReference type="Rhea" id="RHEA:22508"/>
        <dbReference type="Rhea" id="RHEA-COMP:17339"/>
        <dbReference type="Rhea" id="RHEA-COMP:17340"/>
        <dbReference type="ChEBI" id="CHEBI:33019"/>
        <dbReference type="ChEBI" id="CHEBI:61560"/>
        <dbReference type="ChEBI" id="CHEBI:173112"/>
        <dbReference type="EC" id="2.7.7.7"/>
    </reaction>
</comment>
<dbReference type="SUPFAM" id="SSF48019">
    <property type="entry name" value="post-AAA+ oligomerization domain-like"/>
    <property type="match status" value="1"/>
</dbReference>
<dbReference type="Pfam" id="PF22608">
    <property type="entry name" value="DNAX_ATPase_lid"/>
    <property type="match status" value="1"/>
</dbReference>
<dbReference type="SUPFAM" id="SSF52540">
    <property type="entry name" value="P-loop containing nucleoside triphosphate hydrolases"/>
    <property type="match status" value="1"/>
</dbReference>
<evidence type="ECO:0000313" key="11">
    <source>
        <dbReference type="Proteomes" id="UP000033945"/>
    </source>
</evidence>
<evidence type="ECO:0000256" key="4">
    <source>
        <dbReference type="ARBA" id="ARBA00022833"/>
    </source>
</evidence>
<reference evidence="10 11" key="1">
    <citation type="journal article" date="2015" name="Nature">
        <title>rRNA introns, odd ribosomes, and small enigmatic genomes across a large radiation of phyla.</title>
        <authorList>
            <person name="Brown C.T."/>
            <person name="Hug L.A."/>
            <person name="Thomas B.C."/>
            <person name="Sharon I."/>
            <person name="Castelle C.J."/>
            <person name="Singh A."/>
            <person name="Wilkins M.J."/>
            <person name="Williams K.H."/>
            <person name="Banfield J.F."/>
        </authorList>
    </citation>
    <scope>NUCLEOTIDE SEQUENCE [LARGE SCALE GENOMIC DNA]</scope>
</reference>
<protein>
    <recommendedName>
        <fullName evidence="8">DNA polymerase III subunit gamma/tau</fullName>
        <ecNumber evidence="8">2.7.7.7</ecNumber>
    </recommendedName>
</protein>
<gene>
    <name evidence="8" type="primary">dnaX</name>
    <name evidence="10" type="ORF">UW55_C0005G0037</name>
</gene>
<dbReference type="InterPro" id="IPR045085">
    <property type="entry name" value="HLD_clamp_pol_III_gamma_tau"/>
</dbReference>
<comment type="similarity">
    <text evidence="1 8">Belongs to the DnaX/STICHEL family.</text>
</comment>
<dbReference type="NCBIfam" id="TIGR02397">
    <property type="entry name" value="dnaX_nterm"/>
    <property type="match status" value="1"/>
</dbReference>
<comment type="caution">
    <text evidence="10">The sequence shown here is derived from an EMBL/GenBank/DDBJ whole genome shotgun (WGS) entry which is preliminary data.</text>
</comment>
<evidence type="ECO:0000256" key="2">
    <source>
        <dbReference type="ARBA" id="ARBA00022723"/>
    </source>
</evidence>
<dbReference type="InterPro" id="IPR027417">
    <property type="entry name" value="P-loop_NTPase"/>
</dbReference>
<dbReference type="InterPro" id="IPR008921">
    <property type="entry name" value="DNA_pol3_clamp-load_cplx_C"/>
</dbReference>
<dbReference type="Pfam" id="PF13177">
    <property type="entry name" value="DNA_pol3_delta2"/>
    <property type="match status" value="2"/>
</dbReference>
<dbReference type="PANTHER" id="PTHR11669">
    <property type="entry name" value="REPLICATION FACTOR C / DNA POLYMERASE III GAMMA-TAU SUBUNIT"/>
    <property type="match status" value="1"/>
</dbReference>
<dbReference type="PATRIC" id="fig|1618648.3.peg.465"/>
<evidence type="ECO:0000256" key="3">
    <source>
        <dbReference type="ARBA" id="ARBA00022741"/>
    </source>
</evidence>
<evidence type="ECO:0000259" key="9">
    <source>
        <dbReference type="SMART" id="SM00382"/>
    </source>
</evidence>
<dbReference type="CDD" id="cd00009">
    <property type="entry name" value="AAA"/>
    <property type="match status" value="1"/>
</dbReference>
<keyword evidence="5 8" id="KW-0067">ATP-binding</keyword>
<proteinExistence type="inferred from homology"/>
<keyword evidence="8" id="KW-0808">Transferase</keyword>
<organism evidence="10 11">
    <name type="scientific">Candidatus Giovannonibacteria bacterium GW2011_GWA2_44_26</name>
    <dbReference type="NCBI Taxonomy" id="1618648"/>
    <lineage>
        <taxon>Bacteria</taxon>
        <taxon>Candidatus Giovannoniibacteriota</taxon>
    </lineage>
</organism>
<keyword evidence="8" id="KW-0235">DNA replication</keyword>
<dbReference type="PANTHER" id="PTHR11669:SF0">
    <property type="entry name" value="PROTEIN STICHEL-LIKE 2"/>
    <property type="match status" value="1"/>
</dbReference>
<dbReference type="SMART" id="SM00382">
    <property type="entry name" value="AAA"/>
    <property type="match status" value="1"/>
</dbReference>
<dbReference type="InterPro" id="IPR050238">
    <property type="entry name" value="DNA_Rep/Repair_Clamp_Loader"/>
</dbReference>
<keyword evidence="3 8" id="KW-0547">Nucleotide-binding</keyword>
<evidence type="ECO:0000256" key="6">
    <source>
        <dbReference type="ARBA" id="ARBA00022932"/>
    </source>
</evidence>
<keyword evidence="6 8" id="KW-0239">DNA-directed DNA polymerase</keyword>
<keyword evidence="8" id="KW-0548">Nucleotidyltransferase</keyword>
<dbReference type="GO" id="GO:0003887">
    <property type="term" value="F:DNA-directed DNA polymerase activity"/>
    <property type="evidence" value="ECO:0007669"/>
    <property type="project" value="UniProtKB-KW"/>
</dbReference>
<dbReference type="GO" id="GO:0003677">
    <property type="term" value="F:DNA binding"/>
    <property type="evidence" value="ECO:0007669"/>
    <property type="project" value="InterPro"/>
</dbReference>
<comment type="subunit">
    <text evidence="8">DNA polymerase III contains a core (composed of alpha, epsilon and theta chains) that associates with a tau subunit. This core dimerizes to form the POLIII' complex. PolIII' associates with the gamma complex (composed of gamma, delta, delta', psi and chi chains) and with the beta chain to form the complete DNA polymerase III complex.</text>
</comment>
<dbReference type="Gene3D" id="1.10.8.60">
    <property type="match status" value="1"/>
</dbReference>
<dbReference type="GO" id="GO:0005524">
    <property type="term" value="F:ATP binding"/>
    <property type="evidence" value="ECO:0007669"/>
    <property type="project" value="UniProtKB-KW"/>
</dbReference>
<keyword evidence="2" id="KW-0479">Metal-binding</keyword>
<name>A0A0G1L3Z6_9BACT</name>
<evidence type="ECO:0000256" key="1">
    <source>
        <dbReference type="ARBA" id="ARBA00006360"/>
    </source>
</evidence>
<dbReference type="EMBL" id="LCIT01000005">
    <property type="protein sequence ID" value="KKT63322.1"/>
    <property type="molecule type" value="Genomic_DNA"/>
</dbReference>
<dbReference type="GO" id="GO:0046872">
    <property type="term" value="F:metal ion binding"/>
    <property type="evidence" value="ECO:0007669"/>
    <property type="project" value="UniProtKB-KW"/>
</dbReference>
<evidence type="ECO:0000256" key="7">
    <source>
        <dbReference type="ARBA" id="ARBA00049244"/>
    </source>
</evidence>
<comment type="function">
    <text evidence="8">DNA polymerase III is a complex, multichain enzyme responsible for most of the replicative synthesis in bacteria. This DNA polymerase also exhibits 3' to 5' exonuclease activity.</text>
</comment>
<dbReference type="EC" id="2.7.7.7" evidence="8"/>
<evidence type="ECO:0000256" key="8">
    <source>
        <dbReference type="RuleBase" id="RU364063"/>
    </source>
</evidence>
<dbReference type="InterPro" id="IPR012763">
    <property type="entry name" value="DNA_pol_III_sug/sutau_N"/>
</dbReference>
<feature type="domain" description="AAA+ ATPase" evidence="9">
    <location>
        <begin position="57"/>
        <end position="178"/>
    </location>
</feature>
<evidence type="ECO:0000256" key="5">
    <source>
        <dbReference type="ARBA" id="ARBA00022840"/>
    </source>
</evidence>
<dbReference type="GO" id="GO:0009360">
    <property type="term" value="C:DNA polymerase III complex"/>
    <property type="evidence" value="ECO:0007669"/>
    <property type="project" value="InterPro"/>
</dbReference>
<accession>A0A0G1L3Z6</accession>
<dbReference type="AlphaFoldDB" id="A0A0G1L3Z6"/>
<dbReference type="InterPro" id="IPR003593">
    <property type="entry name" value="AAA+_ATPase"/>
</dbReference>
<dbReference type="Gene3D" id="3.40.50.300">
    <property type="entry name" value="P-loop containing nucleotide triphosphate hydrolases"/>
    <property type="match status" value="1"/>
</dbReference>
<dbReference type="GO" id="GO:0006261">
    <property type="term" value="P:DNA-templated DNA replication"/>
    <property type="evidence" value="ECO:0007669"/>
    <property type="project" value="TreeGrafter"/>
</dbReference>
<dbReference type="CDD" id="cd18137">
    <property type="entry name" value="HLD_clamp_pol_III_gamma_tau"/>
    <property type="match status" value="1"/>
</dbReference>
<evidence type="ECO:0000313" key="10">
    <source>
        <dbReference type="EMBL" id="KKT63322.1"/>
    </source>
</evidence>
<keyword evidence="4" id="KW-0862">Zinc</keyword>
<sequence>MVLNFLYFPPKVDPPLAEKNNMSQVFYRKYRPQSFEDVAGQENTVKILKNAVAKKRIAHAYLFSGPRGTGKTTVARILAREAGSAEEDIIEIDAASSRGIDEARALREAVRMVPFRSQYKTYIIDEVHMLTKESFNALLKTLEEPPEHAIFILATTELAKVPDTIVSRTQHFQFNKIAIPDIVGELKKISSEEKLVAEDDALKLIAFFADGSLRDAENILFQIASGGEKNIKEKDARMLLGAPEEESVEKIIKAAFGKNVEEVLKLLDKVLEEGIDPALLGKLLLRSLRAIYFLALDPKTERFLEREFSSDEIESFKSMVPADAGCAEQALRQIMESLDIHTDDYSASLPLELALIKIATYK</sequence>